<proteinExistence type="predicted"/>
<dbReference type="Proteomes" id="UP000324222">
    <property type="component" value="Unassembled WGS sequence"/>
</dbReference>
<comment type="caution">
    <text evidence="2">The sequence shown here is derived from an EMBL/GenBank/DDBJ whole genome shotgun (WGS) entry which is preliminary data.</text>
</comment>
<dbReference type="AlphaFoldDB" id="A0A5B7HUV8"/>
<protein>
    <submittedName>
        <fullName evidence="2">Uncharacterized protein</fullName>
    </submittedName>
</protein>
<dbReference type="EMBL" id="VSRR010034333">
    <property type="protein sequence ID" value="MPC72214.1"/>
    <property type="molecule type" value="Genomic_DNA"/>
</dbReference>
<feature type="region of interest" description="Disordered" evidence="1">
    <location>
        <begin position="103"/>
        <end position="136"/>
    </location>
</feature>
<evidence type="ECO:0000256" key="1">
    <source>
        <dbReference type="SAM" id="MobiDB-lite"/>
    </source>
</evidence>
<accession>A0A5B7HUV8</accession>
<keyword evidence="3" id="KW-1185">Reference proteome</keyword>
<organism evidence="2 3">
    <name type="scientific">Portunus trituberculatus</name>
    <name type="common">Swimming crab</name>
    <name type="synonym">Neptunus trituberculatus</name>
    <dbReference type="NCBI Taxonomy" id="210409"/>
    <lineage>
        <taxon>Eukaryota</taxon>
        <taxon>Metazoa</taxon>
        <taxon>Ecdysozoa</taxon>
        <taxon>Arthropoda</taxon>
        <taxon>Crustacea</taxon>
        <taxon>Multicrustacea</taxon>
        <taxon>Malacostraca</taxon>
        <taxon>Eumalacostraca</taxon>
        <taxon>Eucarida</taxon>
        <taxon>Decapoda</taxon>
        <taxon>Pleocyemata</taxon>
        <taxon>Brachyura</taxon>
        <taxon>Eubrachyura</taxon>
        <taxon>Portunoidea</taxon>
        <taxon>Portunidae</taxon>
        <taxon>Portuninae</taxon>
        <taxon>Portunus</taxon>
    </lineage>
</organism>
<name>A0A5B7HUV8_PORTR</name>
<evidence type="ECO:0000313" key="3">
    <source>
        <dbReference type="Proteomes" id="UP000324222"/>
    </source>
</evidence>
<gene>
    <name evidence="2" type="ORF">E2C01_066512</name>
</gene>
<evidence type="ECO:0000313" key="2">
    <source>
        <dbReference type="EMBL" id="MPC72214.1"/>
    </source>
</evidence>
<sequence length="136" mass="15305">MPHQYSPPGHALAAEVSRSSLSRYDHSTSFTSNVRSLAHQKRQNCGTELQPPASDTRSNEVRYPQRPSTRHVHSKATDWRPPPQHPSLAGARCVTHYHHQSFPNTAFESPTARAVDTHLPPRPRSRHHSCQALPLQ</sequence>
<reference evidence="2 3" key="1">
    <citation type="submission" date="2019-05" db="EMBL/GenBank/DDBJ databases">
        <title>Another draft genome of Portunus trituberculatus and its Hox gene families provides insights of decapod evolution.</title>
        <authorList>
            <person name="Jeong J.-H."/>
            <person name="Song I."/>
            <person name="Kim S."/>
            <person name="Choi T."/>
            <person name="Kim D."/>
            <person name="Ryu S."/>
            <person name="Kim W."/>
        </authorList>
    </citation>
    <scope>NUCLEOTIDE SEQUENCE [LARGE SCALE GENOMIC DNA]</scope>
    <source>
        <tissue evidence="2">Muscle</tissue>
    </source>
</reference>
<feature type="region of interest" description="Disordered" evidence="1">
    <location>
        <begin position="32"/>
        <end position="90"/>
    </location>
</feature>